<name>A0A1S0UG46_LOALO</name>
<dbReference type="InParanoid" id="A0A1S0UG46"/>
<accession>A0A1S0UG46</accession>
<dbReference type="OrthoDB" id="6077919at2759"/>
<gene>
    <name evidence="8" type="ORF">LOAG_18767</name>
</gene>
<dbReference type="FunFam" id="3.30.160.60:FF:000670">
    <property type="entry name" value="zinc finger protein 22"/>
    <property type="match status" value="2"/>
</dbReference>
<proteinExistence type="predicted"/>
<dbReference type="PANTHER" id="PTHR23226:SF377">
    <property type="entry name" value="ZINC FINGER AND SCAN DOMAIN-CONTAINING PROTEIN 20"/>
    <property type="match status" value="1"/>
</dbReference>
<dbReference type="RefSeq" id="XP_020304785.1">
    <property type="nucleotide sequence ID" value="XM_020451429.1"/>
</dbReference>
<dbReference type="GO" id="GO:0000981">
    <property type="term" value="F:DNA-binding transcription factor activity, RNA polymerase II-specific"/>
    <property type="evidence" value="ECO:0007669"/>
    <property type="project" value="TreeGrafter"/>
</dbReference>
<keyword evidence="1" id="KW-0479">Metal-binding</keyword>
<protein>
    <submittedName>
        <fullName evidence="8">Zinc finger protein</fullName>
    </submittedName>
</protein>
<dbReference type="PANTHER" id="PTHR23226">
    <property type="entry name" value="ZINC FINGER AND SCAN DOMAIN-CONTAINING"/>
    <property type="match status" value="1"/>
</dbReference>
<reference evidence="8" key="1">
    <citation type="submission" date="2012-04" db="EMBL/GenBank/DDBJ databases">
        <title>The Genome Sequence of Loa loa.</title>
        <authorList>
            <consortium name="The Broad Institute Genome Sequencing Platform"/>
            <consortium name="Broad Institute Genome Sequencing Center for Infectious Disease"/>
            <person name="Nutman T.B."/>
            <person name="Fink D.L."/>
            <person name="Russ C."/>
            <person name="Young S."/>
            <person name="Zeng Q."/>
            <person name="Gargeya S."/>
            <person name="Alvarado L."/>
            <person name="Berlin A."/>
            <person name="Chapman S.B."/>
            <person name="Chen Z."/>
            <person name="Freedman E."/>
            <person name="Gellesch M."/>
            <person name="Goldberg J."/>
            <person name="Griggs A."/>
            <person name="Gujja S."/>
            <person name="Heilman E.R."/>
            <person name="Heiman D."/>
            <person name="Howarth C."/>
            <person name="Mehta T."/>
            <person name="Neiman D."/>
            <person name="Pearson M."/>
            <person name="Roberts A."/>
            <person name="Saif S."/>
            <person name="Shea T."/>
            <person name="Shenoy N."/>
            <person name="Sisk P."/>
            <person name="Stolte C."/>
            <person name="Sykes S."/>
            <person name="White J."/>
            <person name="Yandava C."/>
            <person name="Haas B."/>
            <person name="Henn M.R."/>
            <person name="Nusbaum C."/>
            <person name="Birren B."/>
        </authorList>
    </citation>
    <scope>NUCLEOTIDE SEQUENCE [LARGE SCALE GENOMIC DNA]</scope>
</reference>
<feature type="domain" description="C2H2-type" evidence="7">
    <location>
        <begin position="165"/>
        <end position="187"/>
    </location>
</feature>
<keyword evidence="2" id="KW-0677">Repeat</keyword>
<dbReference type="CTD" id="31252021"/>
<dbReference type="Pfam" id="PF00096">
    <property type="entry name" value="zf-C2H2"/>
    <property type="match status" value="2"/>
</dbReference>
<evidence type="ECO:0000256" key="4">
    <source>
        <dbReference type="ARBA" id="ARBA00022833"/>
    </source>
</evidence>
<dbReference type="InterPro" id="IPR036236">
    <property type="entry name" value="Znf_C2H2_sf"/>
</dbReference>
<evidence type="ECO:0000256" key="6">
    <source>
        <dbReference type="SAM" id="MobiDB-lite"/>
    </source>
</evidence>
<evidence type="ECO:0000256" key="1">
    <source>
        <dbReference type="ARBA" id="ARBA00022723"/>
    </source>
</evidence>
<dbReference type="GO" id="GO:0000978">
    <property type="term" value="F:RNA polymerase II cis-regulatory region sequence-specific DNA binding"/>
    <property type="evidence" value="ECO:0007669"/>
    <property type="project" value="TreeGrafter"/>
</dbReference>
<dbReference type="SMART" id="SM00355">
    <property type="entry name" value="ZnF_C2H2"/>
    <property type="match status" value="2"/>
</dbReference>
<evidence type="ECO:0000313" key="8">
    <source>
        <dbReference type="EMBL" id="EJD73837.1"/>
    </source>
</evidence>
<feature type="region of interest" description="Disordered" evidence="6">
    <location>
        <begin position="34"/>
        <end position="55"/>
    </location>
</feature>
<dbReference type="KEGG" id="loa:LOAG_18767"/>
<dbReference type="AlphaFoldDB" id="A0A1S0UG46"/>
<keyword evidence="4" id="KW-0862">Zinc</keyword>
<dbReference type="SUPFAM" id="SSF57667">
    <property type="entry name" value="beta-beta-alpha zinc fingers"/>
    <property type="match status" value="2"/>
</dbReference>
<keyword evidence="3 5" id="KW-0863">Zinc-finger</keyword>
<dbReference type="PROSITE" id="PS50157">
    <property type="entry name" value="ZINC_FINGER_C2H2_2"/>
    <property type="match status" value="2"/>
</dbReference>
<dbReference type="GO" id="GO:0008270">
    <property type="term" value="F:zinc ion binding"/>
    <property type="evidence" value="ECO:0007669"/>
    <property type="project" value="UniProtKB-KW"/>
</dbReference>
<dbReference type="GeneID" id="31252021"/>
<evidence type="ECO:0000256" key="5">
    <source>
        <dbReference type="PROSITE-ProRule" id="PRU00042"/>
    </source>
</evidence>
<dbReference type="InterPro" id="IPR013087">
    <property type="entry name" value="Znf_C2H2_type"/>
</dbReference>
<sequence length="222" mass="25275">MFEEPQTEPLDLTMSKMCGGRIEPPDASIVEASGRQADHEDARSLNIPIQEASREQTAVGDMPKKIWLMRKHSQNATQTGKKRLKCEISKKDFVAPPSTHTMNHANEKPFPCSECNMSFIWPSHLNRYDDSYREKPHSCSECGKNFTLSCTLSQHMKIHTNEKPFSCLECNMSFIGPSHLNRHMKIHIVRSHILVRNVGRISPSHRICVYISKFISVRSALA</sequence>
<dbReference type="PROSITE" id="PS00028">
    <property type="entry name" value="ZINC_FINGER_C2H2_1"/>
    <property type="match status" value="2"/>
</dbReference>
<evidence type="ECO:0000256" key="2">
    <source>
        <dbReference type="ARBA" id="ARBA00022737"/>
    </source>
</evidence>
<dbReference type="Gene3D" id="3.30.160.60">
    <property type="entry name" value="Classic Zinc Finger"/>
    <property type="match status" value="3"/>
</dbReference>
<evidence type="ECO:0000259" key="7">
    <source>
        <dbReference type="PROSITE" id="PS50157"/>
    </source>
</evidence>
<dbReference type="EMBL" id="JH712574">
    <property type="protein sequence ID" value="EJD73837.1"/>
    <property type="molecule type" value="Genomic_DNA"/>
</dbReference>
<evidence type="ECO:0000256" key="3">
    <source>
        <dbReference type="ARBA" id="ARBA00022771"/>
    </source>
</evidence>
<organism evidence="8">
    <name type="scientific">Loa loa</name>
    <name type="common">Eye worm</name>
    <name type="synonym">Filaria loa</name>
    <dbReference type="NCBI Taxonomy" id="7209"/>
    <lineage>
        <taxon>Eukaryota</taxon>
        <taxon>Metazoa</taxon>
        <taxon>Ecdysozoa</taxon>
        <taxon>Nematoda</taxon>
        <taxon>Chromadorea</taxon>
        <taxon>Rhabditida</taxon>
        <taxon>Spirurina</taxon>
        <taxon>Spiruromorpha</taxon>
        <taxon>Filarioidea</taxon>
        <taxon>Onchocercidae</taxon>
        <taxon>Loa</taxon>
    </lineage>
</organism>
<feature type="domain" description="C2H2-type" evidence="7">
    <location>
        <begin position="137"/>
        <end position="164"/>
    </location>
</feature>